<name>A0A9R0UZZ9_TRITD</name>
<sequence>MKASKQSFTGPSSSPRAKDSPTPTQMEKTVVLYPGLAVSHFVPMMRLAGSLLEHGYAVSVALTIDPAVTGDAAFLAAVGRVAAAMPSVRFHTLPPVEDPPRLAPGAQFLLSYFHLLRRYNDRLHDFLCSSTRVHAVVVDSLSVSADTLEVTKRLGIPGYVMFTSGAASLAAFAQLPYVLGEGGRKSFRELGDAPVEFLGLPPVPASHLFAEVLEDPESDTYKTTMAGLSRIPDTDGILVNTVESLEARAVAALRDPRCLPAGRVMPPVYCVGLGPFLGGIEGAADERRECLAWLDAQPDRSVVFLCFGSTGAANHSAEQLKEIAAGLEKSGHRFLWVVRAPHGGDPDLDALLPDGFLERTGGHGLVVKQWAPQAEVLRHGATGAFVTHCGWNSVLEGVAAGVAMLCWPLHTEQKMNKLLMVGEMGLAAEMAGWQRGLVEAGEVERKVRLVMESEEGGQLRARAAQHQVAAAAAWSDGGSSRAALALFLSDVDRRWQARARGGEAA</sequence>
<dbReference type="PANTHER" id="PTHR48048">
    <property type="entry name" value="GLYCOSYLTRANSFERASE"/>
    <property type="match status" value="1"/>
</dbReference>
<gene>
    <name evidence="3" type="ORF">TRITD_1Av1G200300</name>
</gene>
<organism evidence="3 4">
    <name type="scientific">Triticum turgidum subsp. durum</name>
    <name type="common">Durum wheat</name>
    <name type="synonym">Triticum durum</name>
    <dbReference type="NCBI Taxonomy" id="4567"/>
    <lineage>
        <taxon>Eukaryota</taxon>
        <taxon>Viridiplantae</taxon>
        <taxon>Streptophyta</taxon>
        <taxon>Embryophyta</taxon>
        <taxon>Tracheophyta</taxon>
        <taxon>Spermatophyta</taxon>
        <taxon>Magnoliopsida</taxon>
        <taxon>Liliopsida</taxon>
        <taxon>Poales</taxon>
        <taxon>Poaceae</taxon>
        <taxon>BOP clade</taxon>
        <taxon>Pooideae</taxon>
        <taxon>Triticodae</taxon>
        <taxon>Triticeae</taxon>
        <taxon>Triticinae</taxon>
        <taxon>Triticum</taxon>
    </lineage>
</organism>
<dbReference type="Pfam" id="PF00201">
    <property type="entry name" value="UDPGT"/>
    <property type="match status" value="1"/>
</dbReference>
<evidence type="ECO:0000256" key="2">
    <source>
        <dbReference type="SAM" id="MobiDB-lite"/>
    </source>
</evidence>
<evidence type="ECO:0000313" key="3">
    <source>
        <dbReference type="EMBL" id="VAH09562.1"/>
    </source>
</evidence>
<dbReference type="InterPro" id="IPR002213">
    <property type="entry name" value="UDP_glucos_trans"/>
</dbReference>
<evidence type="ECO:0000256" key="1">
    <source>
        <dbReference type="ARBA" id="ARBA00022679"/>
    </source>
</evidence>
<keyword evidence="1" id="KW-0808">Transferase</keyword>
<dbReference type="AlphaFoldDB" id="A0A9R0UZZ9"/>
<dbReference type="InterPro" id="IPR050481">
    <property type="entry name" value="UDP-glycosyltransf_plant"/>
</dbReference>
<evidence type="ECO:0000313" key="4">
    <source>
        <dbReference type="Proteomes" id="UP000324705"/>
    </source>
</evidence>
<dbReference type="GO" id="GO:0035251">
    <property type="term" value="F:UDP-glucosyltransferase activity"/>
    <property type="evidence" value="ECO:0007669"/>
    <property type="project" value="InterPro"/>
</dbReference>
<proteinExistence type="predicted"/>
<dbReference type="Gene3D" id="3.40.50.2000">
    <property type="entry name" value="Glycogen Phosphorylase B"/>
    <property type="match status" value="2"/>
</dbReference>
<evidence type="ECO:0008006" key="5">
    <source>
        <dbReference type="Google" id="ProtNLM"/>
    </source>
</evidence>
<dbReference type="Proteomes" id="UP000324705">
    <property type="component" value="Chromosome 1A"/>
</dbReference>
<accession>A0A9R0UZZ9</accession>
<dbReference type="FunFam" id="3.40.50.2000:FF:000020">
    <property type="entry name" value="Glycosyltransferase"/>
    <property type="match status" value="1"/>
</dbReference>
<dbReference type="SUPFAM" id="SSF53756">
    <property type="entry name" value="UDP-Glycosyltransferase/glycogen phosphorylase"/>
    <property type="match status" value="1"/>
</dbReference>
<dbReference type="EMBL" id="LT934111">
    <property type="protein sequence ID" value="VAH09562.1"/>
    <property type="molecule type" value="Genomic_DNA"/>
</dbReference>
<keyword evidence="4" id="KW-1185">Reference proteome</keyword>
<protein>
    <recommendedName>
        <fullName evidence="5">Glycosyltransferase</fullName>
    </recommendedName>
</protein>
<reference evidence="3 4" key="1">
    <citation type="submission" date="2017-09" db="EMBL/GenBank/DDBJ databases">
        <authorList>
            <consortium name="International Durum Wheat Genome Sequencing Consortium (IDWGSC)"/>
            <person name="Milanesi L."/>
        </authorList>
    </citation>
    <scope>NUCLEOTIDE SEQUENCE [LARGE SCALE GENOMIC DNA]</scope>
    <source>
        <strain evidence="4">cv. Svevo</strain>
    </source>
</reference>
<dbReference type="OMA" id="CSSTRIH"/>
<dbReference type="Gramene" id="TRITD1Av1G200300.1">
    <property type="protein sequence ID" value="TRITD1Av1G200300.1"/>
    <property type="gene ID" value="TRITD1Av1G200300"/>
</dbReference>
<feature type="region of interest" description="Disordered" evidence="2">
    <location>
        <begin position="1"/>
        <end position="25"/>
    </location>
</feature>
<dbReference type="PANTHER" id="PTHR48048:SF7">
    <property type="entry name" value="GLYCOSYLTRANSFERASE"/>
    <property type="match status" value="1"/>
</dbReference>
<dbReference type="CDD" id="cd03784">
    <property type="entry name" value="GT1_Gtf-like"/>
    <property type="match status" value="1"/>
</dbReference>